<feature type="compositionally biased region" description="Polar residues" evidence="1">
    <location>
        <begin position="1"/>
        <end position="13"/>
    </location>
</feature>
<proteinExistence type="predicted"/>
<evidence type="ECO:0000313" key="3">
    <source>
        <dbReference type="Proteomes" id="UP000252586"/>
    </source>
</evidence>
<keyword evidence="3" id="KW-1185">Reference proteome</keyword>
<dbReference type="AlphaFoldDB" id="A0A366DHB9"/>
<comment type="caution">
    <text evidence="2">The sequence shown here is derived from an EMBL/GenBank/DDBJ whole genome shotgun (WGS) entry which is preliminary data.</text>
</comment>
<protein>
    <submittedName>
        <fullName evidence="2">Uncharacterized protein</fullName>
    </submittedName>
</protein>
<sequence length="41" mass="4181">MGSAFSSVTSSDGSVADVGGAEAHPFEGHDIHIRHGVTDSR</sequence>
<accession>A0A366DHB9</accession>
<feature type="compositionally biased region" description="Basic and acidic residues" evidence="1">
    <location>
        <begin position="24"/>
        <end position="41"/>
    </location>
</feature>
<dbReference type="EMBL" id="QNRE01000007">
    <property type="protein sequence ID" value="RBO89487.1"/>
    <property type="molecule type" value="Genomic_DNA"/>
</dbReference>
<organism evidence="2 3">
    <name type="scientific">Nocardia puris</name>
    <dbReference type="NCBI Taxonomy" id="208602"/>
    <lineage>
        <taxon>Bacteria</taxon>
        <taxon>Bacillati</taxon>
        <taxon>Actinomycetota</taxon>
        <taxon>Actinomycetes</taxon>
        <taxon>Mycobacteriales</taxon>
        <taxon>Nocardiaceae</taxon>
        <taxon>Nocardia</taxon>
    </lineage>
</organism>
<reference evidence="2 3" key="1">
    <citation type="submission" date="2018-06" db="EMBL/GenBank/DDBJ databases">
        <title>Genomic Encyclopedia of Type Strains, Phase IV (KMG-IV): sequencing the most valuable type-strain genomes for metagenomic binning, comparative biology and taxonomic classification.</title>
        <authorList>
            <person name="Goeker M."/>
        </authorList>
    </citation>
    <scope>NUCLEOTIDE SEQUENCE [LARGE SCALE GENOMIC DNA]</scope>
    <source>
        <strain evidence="2 3">DSM 44599</strain>
    </source>
</reference>
<feature type="region of interest" description="Disordered" evidence="1">
    <location>
        <begin position="1"/>
        <end position="41"/>
    </location>
</feature>
<dbReference type="Proteomes" id="UP000252586">
    <property type="component" value="Unassembled WGS sequence"/>
</dbReference>
<evidence type="ECO:0000256" key="1">
    <source>
        <dbReference type="SAM" id="MobiDB-lite"/>
    </source>
</evidence>
<gene>
    <name evidence="2" type="ORF">DFR74_107165</name>
</gene>
<dbReference type="RefSeq" id="WP_267465216.1">
    <property type="nucleotide sequence ID" value="NZ_CP107943.1"/>
</dbReference>
<dbReference type="STRING" id="1210090.GCA_001613185_01991"/>
<name>A0A366DHB9_9NOCA</name>
<evidence type="ECO:0000313" key="2">
    <source>
        <dbReference type="EMBL" id="RBO89487.1"/>
    </source>
</evidence>